<reference evidence="2 3" key="1">
    <citation type="journal article" date="2016" name="Nat. Commun.">
        <title>Thousands of microbial genomes shed light on interconnected biogeochemical processes in an aquifer system.</title>
        <authorList>
            <person name="Anantharaman K."/>
            <person name="Brown C.T."/>
            <person name="Hug L.A."/>
            <person name="Sharon I."/>
            <person name="Castelle C.J."/>
            <person name="Probst A.J."/>
            <person name="Thomas B.C."/>
            <person name="Singh A."/>
            <person name="Wilkins M.J."/>
            <person name="Karaoz U."/>
            <person name="Brodie E.L."/>
            <person name="Williams K.H."/>
            <person name="Hubbard S.S."/>
            <person name="Banfield J.F."/>
        </authorList>
    </citation>
    <scope>NUCLEOTIDE SEQUENCE [LARGE SCALE GENOMIC DNA]</scope>
</reference>
<dbReference type="SMART" id="SM00471">
    <property type="entry name" value="HDc"/>
    <property type="match status" value="1"/>
</dbReference>
<evidence type="ECO:0000313" key="3">
    <source>
        <dbReference type="Proteomes" id="UP000178724"/>
    </source>
</evidence>
<evidence type="ECO:0000313" key="2">
    <source>
        <dbReference type="EMBL" id="OGB89326.1"/>
    </source>
</evidence>
<dbReference type="Proteomes" id="UP000178724">
    <property type="component" value="Unassembled WGS sequence"/>
</dbReference>
<feature type="domain" description="HD/PDEase" evidence="1">
    <location>
        <begin position="50"/>
        <end position="193"/>
    </location>
</feature>
<name>A0A1F4Q0E8_UNCSA</name>
<dbReference type="EMBL" id="METM01000027">
    <property type="protein sequence ID" value="OGB89326.1"/>
    <property type="molecule type" value="Genomic_DNA"/>
</dbReference>
<protein>
    <recommendedName>
        <fullName evidence="1">HD/PDEase domain-containing protein</fullName>
    </recommendedName>
</protein>
<organism evidence="2 3">
    <name type="scientific">candidate division WOR-1 bacterium RIFCSPHIGHO2_01_FULL_53_15</name>
    <dbReference type="NCBI Taxonomy" id="1802564"/>
    <lineage>
        <taxon>Bacteria</taxon>
        <taxon>Bacillati</taxon>
        <taxon>Saganbacteria</taxon>
    </lineage>
</organism>
<dbReference type="SUPFAM" id="SSF109604">
    <property type="entry name" value="HD-domain/PDEase-like"/>
    <property type="match status" value="1"/>
</dbReference>
<dbReference type="Gene3D" id="1.10.3210.10">
    <property type="entry name" value="Hypothetical protein af1432"/>
    <property type="match status" value="1"/>
</dbReference>
<evidence type="ECO:0000259" key="1">
    <source>
        <dbReference type="SMART" id="SM00471"/>
    </source>
</evidence>
<gene>
    <name evidence="2" type="ORF">A2625_04075</name>
</gene>
<comment type="caution">
    <text evidence="2">The sequence shown here is derived from an EMBL/GenBank/DDBJ whole genome shotgun (WGS) entry which is preliminary data.</text>
</comment>
<proteinExistence type="predicted"/>
<dbReference type="InterPro" id="IPR003607">
    <property type="entry name" value="HD/PDEase_dom"/>
</dbReference>
<sequence length="204" mass="23650">MNNIDINARYQSLKNNISGRKPNFDPFISMLEKDTSWLTSPASTRFHLNHEGGLLEHSVGVAENLLKFRAALAPEISEESCVIVGLLHDIGKIGMPGKPRYHKNENQWEIKNRDMTYVVNPDEVYMNLAARSLYIIAKYLPLSDAEAQAILYHDGQYVDFNREVAHKEEPLTLLAHWADYWTAHIYEEKRTIKEDISYFDRRQK</sequence>
<dbReference type="Pfam" id="PF01966">
    <property type="entry name" value="HD"/>
    <property type="match status" value="1"/>
</dbReference>
<accession>A0A1F4Q0E8</accession>
<dbReference type="AlphaFoldDB" id="A0A1F4Q0E8"/>
<dbReference type="InterPro" id="IPR006674">
    <property type="entry name" value="HD_domain"/>
</dbReference>